<dbReference type="PRINTS" id="PR00332">
    <property type="entry name" value="HISTRIAD"/>
</dbReference>
<evidence type="ECO:0000313" key="5">
    <source>
        <dbReference type="EMBL" id="CCH78757.1"/>
    </source>
</evidence>
<dbReference type="CDD" id="cd01276">
    <property type="entry name" value="PKCI_related"/>
    <property type="match status" value="1"/>
</dbReference>
<keyword evidence="6" id="KW-1185">Reference proteome</keyword>
<name>A0A077M108_9MICO</name>
<dbReference type="Pfam" id="PF01230">
    <property type="entry name" value="HIT"/>
    <property type="match status" value="1"/>
</dbReference>
<sequence length="118" mass="12423">MSVTPDPDCIFCKIIAGELPATIVHESEHAVGFRDLDPQAPTHVLVIPRRHAADIATLAAQAPEEVAPLFAAAGAVAESEGLTKGYRMVANTGAEAQQTVFHAHVHVLGGRPMTWPPG</sequence>
<protein>
    <submittedName>
        <fullName evidence="5">Uncharacterized HIT-like protein aq_141</fullName>
    </submittedName>
</protein>
<evidence type="ECO:0000259" key="4">
    <source>
        <dbReference type="PROSITE" id="PS51084"/>
    </source>
</evidence>
<dbReference type="PROSITE" id="PS51084">
    <property type="entry name" value="HIT_2"/>
    <property type="match status" value="1"/>
</dbReference>
<gene>
    <name evidence="5" type="ORF">BN12_3390009</name>
</gene>
<dbReference type="SUPFAM" id="SSF54197">
    <property type="entry name" value="HIT-like"/>
    <property type="match status" value="1"/>
</dbReference>
<dbReference type="RefSeq" id="WP_048555590.1">
    <property type="nucleotide sequence ID" value="NZ_HF570958.1"/>
</dbReference>
<dbReference type="PANTHER" id="PTHR23089">
    <property type="entry name" value="HISTIDINE TRIAD HIT PROTEIN"/>
    <property type="match status" value="1"/>
</dbReference>
<organism evidence="5 6">
    <name type="scientific">Nostocoides japonicum T1-X7</name>
    <dbReference type="NCBI Taxonomy" id="1194083"/>
    <lineage>
        <taxon>Bacteria</taxon>
        <taxon>Bacillati</taxon>
        <taxon>Actinomycetota</taxon>
        <taxon>Actinomycetes</taxon>
        <taxon>Micrococcales</taxon>
        <taxon>Intrasporangiaceae</taxon>
        <taxon>Nostocoides</taxon>
    </lineage>
</organism>
<feature type="domain" description="HIT" evidence="4">
    <location>
        <begin position="10"/>
        <end position="118"/>
    </location>
</feature>
<dbReference type="Gene3D" id="3.30.428.10">
    <property type="entry name" value="HIT-like"/>
    <property type="match status" value="1"/>
</dbReference>
<dbReference type="InterPro" id="IPR036265">
    <property type="entry name" value="HIT-like_sf"/>
</dbReference>
<evidence type="ECO:0000313" key="6">
    <source>
        <dbReference type="Proteomes" id="UP000035721"/>
    </source>
</evidence>
<feature type="active site" description="Tele-AMP-histidine intermediate" evidence="1">
    <location>
        <position position="104"/>
    </location>
</feature>
<proteinExistence type="predicted"/>
<dbReference type="GO" id="GO:0003824">
    <property type="term" value="F:catalytic activity"/>
    <property type="evidence" value="ECO:0007669"/>
    <property type="project" value="InterPro"/>
</dbReference>
<dbReference type="Proteomes" id="UP000035721">
    <property type="component" value="Unassembled WGS sequence"/>
</dbReference>
<feature type="short sequence motif" description="Histidine triad motif" evidence="2 3">
    <location>
        <begin position="102"/>
        <end position="106"/>
    </location>
</feature>
<dbReference type="InterPro" id="IPR001310">
    <property type="entry name" value="Histidine_triad_HIT"/>
</dbReference>
<dbReference type="InterPro" id="IPR011146">
    <property type="entry name" value="HIT-like"/>
</dbReference>
<evidence type="ECO:0000256" key="3">
    <source>
        <dbReference type="PROSITE-ProRule" id="PRU00464"/>
    </source>
</evidence>
<dbReference type="EMBL" id="CAJB01000267">
    <property type="protein sequence ID" value="CCH78757.1"/>
    <property type="molecule type" value="Genomic_DNA"/>
</dbReference>
<accession>A0A077M108</accession>
<dbReference type="AlphaFoldDB" id="A0A077M108"/>
<evidence type="ECO:0000256" key="2">
    <source>
        <dbReference type="PIRSR" id="PIRSR601310-3"/>
    </source>
</evidence>
<reference evidence="5 6" key="1">
    <citation type="journal article" date="2013" name="ISME J.">
        <title>A metabolic model for members of the genus Tetrasphaera involved in enhanced biological phosphorus removal.</title>
        <authorList>
            <person name="Kristiansen R."/>
            <person name="Nguyen H.T.T."/>
            <person name="Saunders A.M."/>
            <person name="Nielsen J.L."/>
            <person name="Wimmer R."/>
            <person name="Le V.Q."/>
            <person name="McIlroy S.J."/>
            <person name="Petrovski S."/>
            <person name="Seviour R.J."/>
            <person name="Calteau A."/>
            <person name="Nielsen K.L."/>
            <person name="Nielsen P.H."/>
        </authorList>
    </citation>
    <scope>NUCLEOTIDE SEQUENCE [LARGE SCALE GENOMIC DNA]</scope>
    <source>
        <strain evidence="5 6">T1-X7</strain>
    </source>
</reference>
<dbReference type="OrthoDB" id="9784774at2"/>
<evidence type="ECO:0000256" key="1">
    <source>
        <dbReference type="PIRSR" id="PIRSR601310-1"/>
    </source>
</evidence>
<comment type="caution">
    <text evidence="5">The sequence shown here is derived from an EMBL/GenBank/DDBJ whole genome shotgun (WGS) entry which is preliminary data.</text>
</comment>
<dbReference type="STRING" id="1194083.BN12_3390009"/>